<accession>A4WTE7</accession>
<reference evidence="1" key="1">
    <citation type="submission" date="2007-04" db="EMBL/GenBank/DDBJ databases">
        <title>Complete sequence of chromosome of Rhodobacter sphaeroides ATCC 17025.</title>
        <authorList>
            <consortium name="US DOE Joint Genome Institute"/>
            <person name="Copeland A."/>
            <person name="Lucas S."/>
            <person name="Lapidus A."/>
            <person name="Barry K."/>
            <person name="Detter J.C."/>
            <person name="Glavina del Rio T."/>
            <person name="Hammon N."/>
            <person name="Israni S."/>
            <person name="Dalin E."/>
            <person name="Tice H."/>
            <person name="Pitluck S."/>
            <person name="Chertkov O."/>
            <person name="Brettin T."/>
            <person name="Bruce D."/>
            <person name="Han C."/>
            <person name="Schmutz J."/>
            <person name="Larimer F."/>
            <person name="Land M."/>
            <person name="Hauser L."/>
            <person name="Kyrpides N."/>
            <person name="Kim E."/>
            <person name="Richardson P."/>
            <person name="Mackenzie C."/>
            <person name="Choudhary M."/>
            <person name="Donohue T.J."/>
            <person name="Kaplan S."/>
        </authorList>
    </citation>
    <scope>NUCLEOTIDE SEQUENCE [LARGE SCALE GENOMIC DNA]</scope>
    <source>
        <strain evidence="1">ATCC 17025</strain>
    </source>
</reference>
<organism evidence="1">
    <name type="scientific">Cereibacter sphaeroides (strain ATCC 17025 / ATH 2.4.3)</name>
    <name type="common">Rhodobacter sphaeroides</name>
    <dbReference type="NCBI Taxonomy" id="349102"/>
    <lineage>
        <taxon>Bacteria</taxon>
        <taxon>Pseudomonadati</taxon>
        <taxon>Pseudomonadota</taxon>
        <taxon>Alphaproteobacteria</taxon>
        <taxon>Rhodobacterales</taxon>
        <taxon>Paracoccaceae</taxon>
        <taxon>Cereibacter</taxon>
    </lineage>
</organism>
<sequence length="94" mass="10563">MDRYRCGAWSLRLWRRPNAPSPSRCDCAQKVDLVINQHLVATIEDRQVHLAIGVVEDYAPVSDPAVCRGHPSAQNGSQDRRADLSLCGHLEEQR</sequence>
<dbReference type="HOGENOM" id="CLU_2384263_0_0_5"/>
<dbReference type="KEGG" id="rsq:Rsph17025_1768"/>
<name>A4WTE7_CERS5</name>
<dbReference type="AlphaFoldDB" id="A4WTE7"/>
<gene>
    <name evidence="1" type="ordered locus">Rsph17025_1768</name>
</gene>
<dbReference type="EMBL" id="CP000661">
    <property type="protein sequence ID" value="ABP70661.1"/>
    <property type="molecule type" value="Genomic_DNA"/>
</dbReference>
<proteinExistence type="predicted"/>
<evidence type="ECO:0000313" key="1">
    <source>
        <dbReference type="EMBL" id="ABP70661.1"/>
    </source>
</evidence>
<protein>
    <submittedName>
        <fullName evidence="1">Uncharacterized protein</fullName>
    </submittedName>
</protein>